<evidence type="ECO:0000256" key="1">
    <source>
        <dbReference type="SAM" id="MobiDB-lite"/>
    </source>
</evidence>
<feature type="region of interest" description="Disordered" evidence="1">
    <location>
        <begin position="39"/>
        <end position="60"/>
    </location>
</feature>
<dbReference type="PANTHER" id="PTHR37490">
    <property type="entry name" value="EXPRESSED PROTEIN"/>
    <property type="match status" value="1"/>
</dbReference>
<dbReference type="PANTHER" id="PTHR37490:SF2">
    <property type="match status" value="1"/>
</dbReference>
<gene>
    <name evidence="2" type="ORF">DHEL01_v206860</name>
</gene>
<dbReference type="InterPro" id="IPR021838">
    <property type="entry name" value="DUF3431"/>
</dbReference>
<dbReference type="OrthoDB" id="426718at2759"/>
<reference evidence="2" key="1">
    <citation type="submission" date="2017-09" db="EMBL/GenBank/DDBJ databases">
        <title>Polyketide synthases of a Diaporthe helianthi virulent isolate.</title>
        <authorList>
            <person name="Baroncelli R."/>
        </authorList>
    </citation>
    <scope>NUCLEOTIDE SEQUENCE [LARGE SCALE GENOMIC DNA]</scope>
    <source>
        <strain evidence="2">7/96</strain>
    </source>
</reference>
<organism evidence="2 3">
    <name type="scientific">Diaporthe helianthi</name>
    <dbReference type="NCBI Taxonomy" id="158607"/>
    <lineage>
        <taxon>Eukaryota</taxon>
        <taxon>Fungi</taxon>
        <taxon>Dikarya</taxon>
        <taxon>Ascomycota</taxon>
        <taxon>Pezizomycotina</taxon>
        <taxon>Sordariomycetes</taxon>
        <taxon>Sordariomycetidae</taxon>
        <taxon>Diaporthales</taxon>
        <taxon>Diaporthaceae</taxon>
        <taxon>Diaporthe</taxon>
    </lineage>
</organism>
<keyword evidence="3" id="KW-1185">Reference proteome</keyword>
<dbReference type="InParanoid" id="A0A2P5HWV1"/>
<dbReference type="EMBL" id="MAVT02000583">
    <property type="protein sequence ID" value="POS74743.1"/>
    <property type="molecule type" value="Genomic_DNA"/>
</dbReference>
<dbReference type="AlphaFoldDB" id="A0A2P5HWV1"/>
<dbReference type="Pfam" id="PF11913">
    <property type="entry name" value="DUF3431"/>
    <property type="match status" value="1"/>
</dbReference>
<accession>A0A2P5HWV1</accession>
<protein>
    <submittedName>
        <fullName evidence="2">Uncharacterized protein</fullName>
    </submittedName>
</protein>
<comment type="caution">
    <text evidence="2">The sequence shown here is derived from an EMBL/GenBank/DDBJ whole genome shotgun (WGS) entry which is preliminary data.</text>
</comment>
<proteinExistence type="predicted"/>
<name>A0A2P5HWV1_DIAHE</name>
<dbReference type="Proteomes" id="UP000094444">
    <property type="component" value="Unassembled WGS sequence"/>
</dbReference>
<sequence>MGVNRRRQLHAALSLLLYPFALAVLLTFAAKLLFGGRPTSSPPQVTESSHGSPHSQPDTISKTLVVASTTKDDTTWLSEIPPSLNWTINNYRVDDPLTPALSVPSRKGNEAMVYLTYIIDNYASLTDVIFFHHGHPRAWHQKLTSADEVARLRAGYVLKAGYASARCLPGCENVVSLEGGEPAPSMDALPLMSRRDHLFTLLEKFLEPARFPELEGTVPENLAAPCCAQFAVSRERVLRREREWWVKLREWLIEAPLPSINSGRLMEHLWHVWFGVEPVHCPSREACRCHVFGLGDNCESYFEQEKYM</sequence>
<evidence type="ECO:0000313" key="3">
    <source>
        <dbReference type="Proteomes" id="UP000094444"/>
    </source>
</evidence>
<evidence type="ECO:0000313" key="2">
    <source>
        <dbReference type="EMBL" id="POS74743.1"/>
    </source>
</evidence>